<gene>
    <name evidence="11" type="ORF">M427DRAFT_52799</name>
</gene>
<evidence type="ECO:0000256" key="8">
    <source>
        <dbReference type="ARBA" id="ARBA00051897"/>
    </source>
</evidence>
<dbReference type="SUPFAM" id="SSF53335">
    <property type="entry name" value="S-adenosyl-L-methionine-dependent methyltransferases"/>
    <property type="match status" value="1"/>
</dbReference>
<dbReference type="GO" id="GO:0160103">
    <property type="term" value="F:tRNA (guanine(26)-N2/guanine(27)-N2)-dimethyltransferase activity"/>
    <property type="evidence" value="ECO:0007669"/>
    <property type="project" value="EnsemblFungi"/>
</dbReference>
<keyword evidence="4 9" id="KW-0949">S-adenosyl-L-methionine</keyword>
<proteinExistence type="inferred from homology"/>
<evidence type="ECO:0000256" key="3">
    <source>
        <dbReference type="ARBA" id="ARBA00022679"/>
    </source>
</evidence>
<reference evidence="11 12" key="1">
    <citation type="journal article" date="2015" name="Genome Biol. Evol.">
        <title>Phylogenomic analyses indicate that early fungi evolved digesting cell walls of algal ancestors of land plants.</title>
        <authorList>
            <person name="Chang Y."/>
            <person name="Wang S."/>
            <person name="Sekimoto S."/>
            <person name="Aerts A.L."/>
            <person name="Choi C."/>
            <person name="Clum A."/>
            <person name="LaButti K.M."/>
            <person name="Lindquist E.A."/>
            <person name="Yee Ngan C."/>
            <person name="Ohm R.A."/>
            <person name="Salamov A.A."/>
            <person name="Grigoriev I.V."/>
            <person name="Spatafora J.W."/>
            <person name="Berbee M.L."/>
        </authorList>
    </citation>
    <scope>NUCLEOTIDE SEQUENCE [LARGE SCALE GENOMIC DNA]</scope>
    <source>
        <strain evidence="11 12">JEL478</strain>
    </source>
</reference>
<dbReference type="Gene3D" id="3.40.50.150">
    <property type="entry name" value="Vaccinia Virus protein VP39"/>
    <property type="match status" value="1"/>
</dbReference>
<organism evidence="11 12">
    <name type="scientific">Gonapodya prolifera (strain JEL478)</name>
    <name type="common">Monoblepharis prolifera</name>
    <dbReference type="NCBI Taxonomy" id="1344416"/>
    <lineage>
        <taxon>Eukaryota</taxon>
        <taxon>Fungi</taxon>
        <taxon>Fungi incertae sedis</taxon>
        <taxon>Chytridiomycota</taxon>
        <taxon>Chytridiomycota incertae sedis</taxon>
        <taxon>Monoblepharidomycetes</taxon>
        <taxon>Monoblepharidales</taxon>
        <taxon>Gonapodyaceae</taxon>
        <taxon>Gonapodya</taxon>
    </lineage>
</organism>
<feature type="compositionally biased region" description="Basic and acidic residues" evidence="10">
    <location>
        <begin position="504"/>
        <end position="514"/>
    </location>
</feature>
<dbReference type="GO" id="GO:0002940">
    <property type="term" value="P:tRNA N2-guanine methylation"/>
    <property type="evidence" value="ECO:0007669"/>
    <property type="project" value="EnsemblFungi"/>
</dbReference>
<dbReference type="InterPro" id="IPR029063">
    <property type="entry name" value="SAM-dependent_MTases_sf"/>
</dbReference>
<dbReference type="GO" id="GO:0000049">
    <property type="term" value="F:tRNA binding"/>
    <property type="evidence" value="ECO:0007669"/>
    <property type="project" value="UniProtKB-UniRule"/>
</dbReference>
<keyword evidence="6 9" id="KW-0694">RNA-binding</keyword>
<feature type="region of interest" description="Disordered" evidence="10">
    <location>
        <begin position="482"/>
        <end position="514"/>
    </location>
</feature>
<evidence type="ECO:0000256" key="7">
    <source>
        <dbReference type="ARBA" id="ARBA00039099"/>
    </source>
</evidence>
<evidence type="ECO:0000313" key="12">
    <source>
        <dbReference type="Proteomes" id="UP000070544"/>
    </source>
</evidence>
<dbReference type="CDD" id="cd02440">
    <property type="entry name" value="AdoMet_MTases"/>
    <property type="match status" value="1"/>
</dbReference>
<protein>
    <recommendedName>
        <fullName evidence="7 9">tRNA (guanine(26)-N(2))-dimethyltransferase</fullName>
        <ecNumber evidence="7 9">2.1.1.216</ecNumber>
    </recommendedName>
</protein>
<dbReference type="GO" id="GO:0005739">
    <property type="term" value="C:mitochondrion"/>
    <property type="evidence" value="ECO:0007669"/>
    <property type="project" value="EnsemblFungi"/>
</dbReference>
<dbReference type="FunFam" id="3.30.56.70:FF:000001">
    <property type="entry name" value="tRNA (guanine(26)-N(2))-dimethyltransferase"/>
    <property type="match status" value="1"/>
</dbReference>
<keyword evidence="12" id="KW-1185">Reference proteome</keyword>
<dbReference type="Proteomes" id="UP000070544">
    <property type="component" value="Unassembled WGS sequence"/>
</dbReference>
<dbReference type="GO" id="GO:0140691">
    <property type="term" value="F:RNA folding chaperone"/>
    <property type="evidence" value="ECO:0007669"/>
    <property type="project" value="EnsemblFungi"/>
</dbReference>
<evidence type="ECO:0000256" key="1">
    <source>
        <dbReference type="ARBA" id="ARBA00022555"/>
    </source>
</evidence>
<dbReference type="OMA" id="MKCCHEM"/>
<dbReference type="GO" id="GO:0005637">
    <property type="term" value="C:nuclear inner membrane"/>
    <property type="evidence" value="ECO:0007669"/>
    <property type="project" value="EnsemblFungi"/>
</dbReference>
<comment type="similarity">
    <text evidence="9">Belongs to the class I-like SAM-binding methyltransferase superfamily. Trm1 family.</text>
</comment>
<dbReference type="PANTHER" id="PTHR10631">
    <property type="entry name" value="N 2 ,N 2 -DIMETHYLGUANOSINE TRNA METHYLTRANSFERASE"/>
    <property type="match status" value="1"/>
</dbReference>
<evidence type="ECO:0000256" key="5">
    <source>
        <dbReference type="ARBA" id="ARBA00022694"/>
    </source>
</evidence>
<dbReference type="GO" id="GO:0160104">
    <property type="term" value="F:tRNA (guanine(26)-N2)-dimethyltransferase activity"/>
    <property type="evidence" value="ECO:0007669"/>
    <property type="project" value="UniProtKB-UniRule"/>
</dbReference>
<dbReference type="EC" id="2.1.1.216" evidence="7 9"/>
<keyword evidence="5 9" id="KW-0819">tRNA processing</keyword>
<dbReference type="OrthoDB" id="6349953at2759"/>
<evidence type="ECO:0000256" key="6">
    <source>
        <dbReference type="ARBA" id="ARBA00022884"/>
    </source>
</evidence>
<sequence length="514" mass="56231">MASEESKVEIDGGTYVSVREGSAVILFPDDDSVFYNPVQQFNRDMSIAAISTWAAMASKEKEQKHLEPQEGEKVASAHKPPISILEALSATGLRSIRYAKEIKAPTKIIANDLDPEAVEAIKRNVRYNGVPEDSIVPNCGDANVVMHEHKSRRKFFNVVDLDPYGSASAFLDAAVQAVADGGLLCVTCTDLANLAGSGQTESCWAKYGGVPIPNAPFNHEMALRIVLHAIQSSASRYKRAIKPLLSCSIDFYIRVFVQVRTSPNETRRAASKSSLVFACSRCKSYSLHPLGKMTERTQGNFHYGVSTGPPVAKDCEHCGSPHHVGGPFYGGPIQDPEFVAAMLKHVQSPEVDYGTVSRMTGMLTVISEELQDVPLHYNLSVACSVLRCTVPPMSQICSALLNANYRVSLSHTGPGTIKTDAPVSAFWDVLRAWVKKNPIKQPENGSAAFQILQREPSFEVNFTTHPQSEPQSRKINLVRYQENPTANWGPKARAAKRKGSATREGTKRQKEVSS</sequence>
<keyword evidence="3 9" id="KW-0808">Transferase</keyword>
<dbReference type="Pfam" id="PF02005">
    <property type="entry name" value="TRM"/>
    <property type="match status" value="1"/>
</dbReference>
<dbReference type="InterPro" id="IPR042296">
    <property type="entry name" value="tRNA_met_Trm1_C"/>
</dbReference>
<dbReference type="EMBL" id="KQ965738">
    <property type="protein sequence ID" value="KXS19358.1"/>
    <property type="molecule type" value="Genomic_DNA"/>
</dbReference>
<accession>A0A139ARJ0</accession>
<comment type="catalytic activity">
    <reaction evidence="8 9">
        <text>guanosine(26) in tRNA + 2 S-adenosyl-L-methionine = N(2)-dimethylguanosine(26) in tRNA + 2 S-adenosyl-L-homocysteine + 2 H(+)</text>
        <dbReference type="Rhea" id="RHEA:43140"/>
        <dbReference type="Rhea" id="RHEA-COMP:10359"/>
        <dbReference type="Rhea" id="RHEA-COMP:10360"/>
        <dbReference type="ChEBI" id="CHEBI:15378"/>
        <dbReference type="ChEBI" id="CHEBI:57856"/>
        <dbReference type="ChEBI" id="CHEBI:59789"/>
        <dbReference type="ChEBI" id="CHEBI:74269"/>
        <dbReference type="ChEBI" id="CHEBI:74513"/>
        <dbReference type="EC" id="2.1.1.216"/>
    </reaction>
</comment>
<keyword evidence="2 9" id="KW-0489">Methyltransferase</keyword>
<dbReference type="NCBIfam" id="TIGR00308">
    <property type="entry name" value="TRM1"/>
    <property type="match status" value="1"/>
</dbReference>
<dbReference type="PROSITE" id="PS51626">
    <property type="entry name" value="SAM_MT_TRM1"/>
    <property type="match status" value="1"/>
</dbReference>
<dbReference type="PANTHER" id="PTHR10631:SF3">
    <property type="entry name" value="TRNA (GUANINE(26)-N(2))-DIMETHYLTRANSFERASE"/>
    <property type="match status" value="1"/>
</dbReference>
<evidence type="ECO:0000256" key="4">
    <source>
        <dbReference type="ARBA" id="ARBA00022691"/>
    </source>
</evidence>
<dbReference type="FunFam" id="3.40.50.150:FF:000051">
    <property type="entry name" value="tRNA (guanine(26)-N(2))-dimethyltransferase"/>
    <property type="match status" value="1"/>
</dbReference>
<dbReference type="InterPro" id="IPR002905">
    <property type="entry name" value="Trm1"/>
</dbReference>
<evidence type="ECO:0000256" key="10">
    <source>
        <dbReference type="SAM" id="MobiDB-lite"/>
    </source>
</evidence>
<evidence type="ECO:0000313" key="11">
    <source>
        <dbReference type="EMBL" id="KXS19358.1"/>
    </source>
</evidence>
<dbReference type="Gene3D" id="3.30.56.70">
    <property type="entry name" value="N2,N2-dimethylguanosine tRNA methyltransferase, C-terminal domain"/>
    <property type="match status" value="1"/>
</dbReference>
<dbReference type="STRING" id="1344416.A0A139ARJ0"/>
<dbReference type="AlphaFoldDB" id="A0A139ARJ0"/>
<evidence type="ECO:0000256" key="2">
    <source>
        <dbReference type="ARBA" id="ARBA00022603"/>
    </source>
</evidence>
<name>A0A139ARJ0_GONPJ</name>
<keyword evidence="1 9" id="KW-0820">tRNA-binding</keyword>
<evidence type="ECO:0000256" key="9">
    <source>
        <dbReference type="PROSITE-ProRule" id="PRU00958"/>
    </source>
</evidence>